<sequence length="64" mass="6553">MRLSVAAPPVDGKANGAAERFLAGPLGVRDADVAVVRESSSGDEYVLVRGGECDDVPVRLGSPT</sequence>
<name>A0A6G8PX94_9ACTN</name>
<dbReference type="NCBIfam" id="TIGR00251">
    <property type="entry name" value="DUF167 family protein"/>
    <property type="match status" value="1"/>
</dbReference>
<dbReference type="Gene3D" id="3.30.1200.10">
    <property type="entry name" value="YggU-like"/>
    <property type="match status" value="1"/>
</dbReference>
<evidence type="ECO:0000313" key="2">
    <source>
        <dbReference type="EMBL" id="QIN78841.1"/>
    </source>
</evidence>
<dbReference type="Proteomes" id="UP000502706">
    <property type="component" value="Chromosome"/>
</dbReference>
<dbReference type="InterPro" id="IPR036591">
    <property type="entry name" value="YggU-like_sf"/>
</dbReference>
<dbReference type="AlphaFoldDB" id="A0A6G8PX94"/>
<comment type="similarity">
    <text evidence="1">Belongs to the UPF0235 family.</text>
</comment>
<evidence type="ECO:0000256" key="1">
    <source>
        <dbReference type="ARBA" id="ARBA00010364"/>
    </source>
</evidence>
<protein>
    <submittedName>
        <fullName evidence="2">Uncharacterized protein</fullName>
    </submittedName>
</protein>
<proteinExistence type="inferred from homology"/>
<dbReference type="Pfam" id="PF02594">
    <property type="entry name" value="DUF167"/>
    <property type="match status" value="1"/>
</dbReference>
<keyword evidence="3" id="KW-1185">Reference proteome</keyword>
<dbReference type="SUPFAM" id="SSF69786">
    <property type="entry name" value="YggU-like"/>
    <property type="match status" value="1"/>
</dbReference>
<dbReference type="KEGG" id="rmar:GBA65_10270"/>
<accession>A0A6G8PX94</accession>
<reference evidence="2 3" key="1">
    <citation type="submission" date="2019-10" db="EMBL/GenBank/DDBJ databases">
        <title>Rubrobacter sp nov SCSIO 52915 isolated from a deep-sea sediment in the South China Sea.</title>
        <authorList>
            <person name="Chen R.W."/>
        </authorList>
    </citation>
    <scope>NUCLEOTIDE SEQUENCE [LARGE SCALE GENOMIC DNA]</scope>
    <source>
        <strain evidence="2 3">SCSIO 52915</strain>
    </source>
</reference>
<organism evidence="2 3">
    <name type="scientific">Rubrobacter marinus</name>
    <dbReference type="NCBI Taxonomy" id="2653852"/>
    <lineage>
        <taxon>Bacteria</taxon>
        <taxon>Bacillati</taxon>
        <taxon>Actinomycetota</taxon>
        <taxon>Rubrobacteria</taxon>
        <taxon>Rubrobacterales</taxon>
        <taxon>Rubrobacteraceae</taxon>
        <taxon>Rubrobacter</taxon>
    </lineage>
</organism>
<evidence type="ECO:0000313" key="3">
    <source>
        <dbReference type="Proteomes" id="UP000502706"/>
    </source>
</evidence>
<gene>
    <name evidence="2" type="ORF">GBA65_10270</name>
</gene>
<dbReference type="InterPro" id="IPR003746">
    <property type="entry name" value="DUF167"/>
</dbReference>
<dbReference type="EMBL" id="CP045121">
    <property type="protein sequence ID" value="QIN78841.1"/>
    <property type="molecule type" value="Genomic_DNA"/>
</dbReference>